<gene>
    <name evidence="9" type="ORF">NMOB1V02_LOCUS11628</name>
</gene>
<keyword evidence="7" id="KW-0732">Signal</keyword>
<dbReference type="GO" id="GO:0005576">
    <property type="term" value="C:extracellular region"/>
    <property type="evidence" value="ECO:0007669"/>
    <property type="project" value="UniProtKB-SubCell"/>
</dbReference>
<evidence type="ECO:0000256" key="6">
    <source>
        <dbReference type="ARBA" id="ARBA00022559"/>
    </source>
</evidence>
<evidence type="ECO:0000256" key="1">
    <source>
        <dbReference type="ARBA" id="ARBA00000217"/>
    </source>
</evidence>
<evidence type="ECO:0000256" key="4">
    <source>
        <dbReference type="ARBA" id="ARBA00012310"/>
    </source>
</evidence>
<dbReference type="InterPro" id="IPR029760">
    <property type="entry name" value="GPX_CS"/>
</dbReference>
<dbReference type="Pfam" id="PF00255">
    <property type="entry name" value="GSHPx"/>
    <property type="match status" value="1"/>
</dbReference>
<keyword evidence="10" id="KW-1185">Reference proteome</keyword>
<comment type="catalytic activity">
    <reaction evidence="1">
        <text>2 glutathione + H2O2 = glutathione disulfide + 2 H2O</text>
        <dbReference type="Rhea" id="RHEA:16833"/>
        <dbReference type="ChEBI" id="CHEBI:15377"/>
        <dbReference type="ChEBI" id="CHEBI:16240"/>
        <dbReference type="ChEBI" id="CHEBI:57925"/>
        <dbReference type="ChEBI" id="CHEBI:58297"/>
        <dbReference type="EC" id="1.11.1.9"/>
    </reaction>
</comment>
<keyword evidence="8" id="KW-0560">Oxidoreductase</keyword>
<dbReference type="PANTHER" id="PTHR11592">
    <property type="entry name" value="GLUTATHIONE PEROXIDASE"/>
    <property type="match status" value="1"/>
</dbReference>
<dbReference type="Gene3D" id="3.40.30.10">
    <property type="entry name" value="Glutaredoxin"/>
    <property type="match status" value="1"/>
</dbReference>
<protein>
    <recommendedName>
        <fullName evidence="4">glutathione peroxidase</fullName>
        <ecNumber evidence="4">1.11.1.9</ecNumber>
    </recommendedName>
</protein>
<evidence type="ECO:0000256" key="7">
    <source>
        <dbReference type="ARBA" id="ARBA00022729"/>
    </source>
</evidence>
<keyword evidence="5" id="KW-0964">Secreted</keyword>
<sequence>MAGRVRIVFEEGGAVNRFVCNSKMNSIHEFTADLLSGDAVKLDNYAGKAVLIVNTASTTTRDFTQLNELVERFPRDKFAVLGFPSNQFGKQENTRNEEILNSLKYVRPGNGYEPNFDMFAKIEVNGANCHPLFDFLRRSLPTPSDDSYSLMSNPQFIVWSPVSRTDISWNFEKFLVDHEGRPIKRYSKEFESKDIADDIEELINKI</sequence>
<dbReference type="EMBL" id="OA888740">
    <property type="protein sequence ID" value="CAD7284020.1"/>
    <property type="molecule type" value="Genomic_DNA"/>
</dbReference>
<dbReference type="CDD" id="cd00340">
    <property type="entry name" value="GSH_Peroxidase"/>
    <property type="match status" value="1"/>
</dbReference>
<dbReference type="InterPro" id="IPR036249">
    <property type="entry name" value="Thioredoxin-like_sf"/>
</dbReference>
<dbReference type="EMBL" id="CAJPEX010006703">
    <property type="protein sequence ID" value="CAG0924172.1"/>
    <property type="molecule type" value="Genomic_DNA"/>
</dbReference>
<evidence type="ECO:0000256" key="5">
    <source>
        <dbReference type="ARBA" id="ARBA00022525"/>
    </source>
</evidence>
<comment type="subcellular location">
    <subcellularLocation>
        <location evidence="2">Secreted</location>
    </subcellularLocation>
</comment>
<dbReference type="Proteomes" id="UP000678499">
    <property type="component" value="Unassembled WGS sequence"/>
</dbReference>
<evidence type="ECO:0000256" key="8">
    <source>
        <dbReference type="ARBA" id="ARBA00023002"/>
    </source>
</evidence>
<dbReference type="OrthoDB" id="446890at2759"/>
<dbReference type="AlphaFoldDB" id="A0A7R9BZG0"/>
<proteinExistence type="inferred from homology"/>
<dbReference type="PROSITE" id="PS00763">
    <property type="entry name" value="GLUTATHIONE_PEROXID_2"/>
    <property type="match status" value="1"/>
</dbReference>
<dbReference type="GO" id="GO:0006979">
    <property type="term" value="P:response to oxidative stress"/>
    <property type="evidence" value="ECO:0007669"/>
    <property type="project" value="InterPro"/>
</dbReference>
<evidence type="ECO:0000256" key="2">
    <source>
        <dbReference type="ARBA" id="ARBA00004613"/>
    </source>
</evidence>
<name>A0A7R9BZG0_9CRUS</name>
<evidence type="ECO:0000256" key="3">
    <source>
        <dbReference type="ARBA" id="ARBA00006926"/>
    </source>
</evidence>
<accession>A0A7R9BZG0</accession>
<keyword evidence="6" id="KW-0575">Peroxidase</keyword>
<evidence type="ECO:0000313" key="9">
    <source>
        <dbReference type="EMBL" id="CAD7284020.1"/>
    </source>
</evidence>
<dbReference type="PANTHER" id="PTHR11592:SF88">
    <property type="entry name" value="GLUTATHIONE PEROXIDASE-RELATED"/>
    <property type="match status" value="1"/>
</dbReference>
<dbReference type="GO" id="GO:0004602">
    <property type="term" value="F:glutathione peroxidase activity"/>
    <property type="evidence" value="ECO:0007669"/>
    <property type="project" value="UniProtKB-EC"/>
</dbReference>
<comment type="similarity">
    <text evidence="3">Belongs to the glutathione peroxidase family.</text>
</comment>
<dbReference type="EC" id="1.11.1.9" evidence="4"/>
<dbReference type="PIRSF" id="PIRSF000303">
    <property type="entry name" value="Glutathion_perox"/>
    <property type="match status" value="1"/>
</dbReference>
<reference evidence="9" key="1">
    <citation type="submission" date="2020-11" db="EMBL/GenBank/DDBJ databases">
        <authorList>
            <person name="Tran Van P."/>
        </authorList>
    </citation>
    <scope>NUCLEOTIDE SEQUENCE</scope>
</reference>
<dbReference type="PROSITE" id="PS51355">
    <property type="entry name" value="GLUTATHIONE_PEROXID_3"/>
    <property type="match status" value="1"/>
</dbReference>
<dbReference type="SUPFAM" id="SSF52833">
    <property type="entry name" value="Thioredoxin-like"/>
    <property type="match status" value="1"/>
</dbReference>
<organism evidence="9">
    <name type="scientific">Notodromas monacha</name>
    <dbReference type="NCBI Taxonomy" id="399045"/>
    <lineage>
        <taxon>Eukaryota</taxon>
        <taxon>Metazoa</taxon>
        <taxon>Ecdysozoa</taxon>
        <taxon>Arthropoda</taxon>
        <taxon>Crustacea</taxon>
        <taxon>Oligostraca</taxon>
        <taxon>Ostracoda</taxon>
        <taxon>Podocopa</taxon>
        <taxon>Podocopida</taxon>
        <taxon>Cypridocopina</taxon>
        <taxon>Cypridoidea</taxon>
        <taxon>Cyprididae</taxon>
        <taxon>Notodromas</taxon>
    </lineage>
</organism>
<dbReference type="InterPro" id="IPR000889">
    <property type="entry name" value="Glutathione_peroxidase"/>
</dbReference>
<evidence type="ECO:0000313" key="10">
    <source>
        <dbReference type="Proteomes" id="UP000678499"/>
    </source>
</evidence>